<keyword evidence="2" id="KW-1185">Reference proteome</keyword>
<dbReference type="AlphaFoldDB" id="A0A2Z6RKI7"/>
<accession>A0A2Z6RKI7</accession>
<evidence type="ECO:0000313" key="2">
    <source>
        <dbReference type="Proteomes" id="UP000247702"/>
    </source>
</evidence>
<name>A0A2Z6RKI7_9GLOM</name>
<evidence type="ECO:0000313" key="1">
    <source>
        <dbReference type="EMBL" id="GBC02824.1"/>
    </source>
</evidence>
<dbReference type="STRING" id="94130.A0A2Z6RKI7"/>
<gene>
    <name evidence="1" type="ORF">RclHR1_04840007</name>
</gene>
<dbReference type="Proteomes" id="UP000247702">
    <property type="component" value="Unassembled WGS sequence"/>
</dbReference>
<comment type="caution">
    <text evidence="1">The sequence shown here is derived from an EMBL/GenBank/DDBJ whole genome shotgun (WGS) entry which is preliminary data.</text>
</comment>
<sequence length="730" mass="86917">MELISAKSKHSFDPTPRLKSSPVPILFIPFNNNKYYDSSFFNYSIPSIHVYDDSKREYKCNYCKSEFSRTSTNQQYCKNCFFDYVSKLTDDNMYLDVHIRTEETQCIEHEPRNKDFTQNIQEWCRNCSEISHFNQIVTEYLHHSHHIFKGYKCNLCGYDTKSNLCPNCYLISSEFIESTLNGEPIPIVYLPWWDDSSYCLRCMEHLNFKSDCQKWCSRCFIIFSGCRYCLTTNFIIGITEQSNCRKCKRVIDIDITDIDNKENILVPTRINISGHLYIVNYMNNIDQKSNNLMDSVYKILRQVRQLKHHTYPIKTNGQIRFLPFDNNEDDCSYCRNRYFSTLLFGQKYCKCCLYWYIKEQTDKYTCSDVYICSGDIQCVYHETRNLDFRTQNIQEWCINCSEILYFKQVITKFSFDKNYYYYEKQNEIIKYGKGCKICKICGYQQDLLNNTEFSLCSNCYSTSSGRIKSILTEKDIPILYLSWWYDHKRCIVCKHILKDLSVPLPKKTLSEASQKWCSNCFTIYVGCKYCITTNIIFGLTNQSQCKKCERISFITIDTEDIEENYLVSIKLNADNHNLIIDFTNNINKNFNPLRIYDFISKLSYFDLKYILYSNLKNDVDFSIPIIFIPFNYESTSCYYCREEYSTTLLFNQKYCKSCLYWYIKFTKPETRNIDVRITTSNTQCTDHISRNLDFYTENIQKCCINCSEILYFGQLITDHLIDMDYYKIQD</sequence>
<reference evidence="1 2" key="1">
    <citation type="submission" date="2017-11" db="EMBL/GenBank/DDBJ databases">
        <title>The genome of Rhizophagus clarus HR1 reveals common genetic basis of auxotrophy among arbuscular mycorrhizal fungi.</title>
        <authorList>
            <person name="Kobayashi Y."/>
        </authorList>
    </citation>
    <scope>NUCLEOTIDE SEQUENCE [LARGE SCALE GENOMIC DNA]</scope>
    <source>
        <strain evidence="1 2">HR1</strain>
    </source>
</reference>
<dbReference type="EMBL" id="BEXD01003853">
    <property type="protein sequence ID" value="GBC02824.1"/>
    <property type="molecule type" value="Genomic_DNA"/>
</dbReference>
<proteinExistence type="predicted"/>
<organism evidence="1 2">
    <name type="scientific">Rhizophagus clarus</name>
    <dbReference type="NCBI Taxonomy" id="94130"/>
    <lineage>
        <taxon>Eukaryota</taxon>
        <taxon>Fungi</taxon>
        <taxon>Fungi incertae sedis</taxon>
        <taxon>Mucoromycota</taxon>
        <taxon>Glomeromycotina</taxon>
        <taxon>Glomeromycetes</taxon>
        <taxon>Glomerales</taxon>
        <taxon>Glomeraceae</taxon>
        <taxon>Rhizophagus</taxon>
    </lineage>
</organism>
<protein>
    <submittedName>
        <fullName evidence="1">Uncharacterized protein</fullName>
    </submittedName>
</protein>